<dbReference type="STRING" id="1121338.CLTEP_08390"/>
<keyword evidence="2" id="KW-1003">Cell membrane</keyword>
<dbReference type="PATRIC" id="fig|1121338.3.peg.857"/>
<keyword evidence="10" id="KW-1185">Reference proteome</keyword>
<sequence>MKIVQMIVALFGGLGLFLYGMKMMGDGLENAAGEKLKSIFKKITSNPIKGVITGALATAIIQSSSATTVMVVGFVNARLMDLFQAAAVIMGANIGTTITAQMITLDVEALIPVFLGIGALIVLFTKRKNIKEIGNIVLGFGILFLGMHLMKDAMNPLRSSQAFTNLLSTLEGNIPLGILAGLAITAIVQSSSATTSMLIALAATGILNLHTAVPIILGCNIGTCVTALISSVGTSKNAKRAAVIHLMFNIIGALVFIPLIMFTPVVDWIASSSNLPKRQIANFHTFFNVVNTVVFIPFIKVFVNVVNKLIPGEDERDEYGVKYIDERLLETPVIAVGQARQEVLRMTRLARDNYDLAIKAFKENDNNIIEQVYKNEKLINLLEDEITKFLVELSKSELLENQTEIVTSMFHVVNDAERIGDHAENIVDLTSEKIQKKLQFSKEAMEELEGMYKYTLNAVDMSIEAFNTRDKNKVKEVKAIEERIDVLEKELRASHIRRLNQGICNATVGAVFLDIISNLERIGDHAMNIAESIYNE</sequence>
<reference evidence="9 10" key="1">
    <citation type="submission" date="2016-02" db="EMBL/GenBank/DDBJ databases">
        <title>Genome sequence of Clostridium tepidiprofundi DSM 19306.</title>
        <authorList>
            <person name="Poehlein A."/>
            <person name="Daniel R."/>
        </authorList>
    </citation>
    <scope>NUCLEOTIDE SEQUENCE [LARGE SCALE GENOMIC DNA]</scope>
    <source>
        <strain evidence="9 10">DSM 19306</strain>
    </source>
</reference>
<evidence type="ECO:0000256" key="4">
    <source>
        <dbReference type="ARBA" id="ARBA00022989"/>
    </source>
</evidence>
<evidence type="ECO:0000313" key="10">
    <source>
        <dbReference type="Proteomes" id="UP000075531"/>
    </source>
</evidence>
<evidence type="ECO:0000256" key="5">
    <source>
        <dbReference type="ARBA" id="ARBA00023136"/>
    </source>
</evidence>
<dbReference type="GO" id="GO:0005886">
    <property type="term" value="C:plasma membrane"/>
    <property type="evidence" value="ECO:0007669"/>
    <property type="project" value="UniProtKB-SubCell"/>
</dbReference>
<feature type="transmembrane region" description="Helical" evidence="7">
    <location>
        <begin position="246"/>
        <end position="266"/>
    </location>
</feature>
<keyword evidence="6" id="KW-0175">Coiled coil</keyword>
<dbReference type="RefSeq" id="WP_066823050.1">
    <property type="nucleotide sequence ID" value="NZ_LTBA01000005.1"/>
</dbReference>
<dbReference type="Pfam" id="PF01895">
    <property type="entry name" value="PhoU"/>
    <property type="match status" value="2"/>
</dbReference>
<dbReference type="NCBIfam" id="NF037997">
    <property type="entry name" value="Na_Pi_symport"/>
    <property type="match status" value="1"/>
</dbReference>
<name>A0A151B5L5_9CLOT</name>
<feature type="domain" description="PhoU" evidence="8">
    <location>
        <begin position="449"/>
        <end position="533"/>
    </location>
</feature>
<dbReference type="GO" id="GO:0005436">
    <property type="term" value="F:sodium:phosphate symporter activity"/>
    <property type="evidence" value="ECO:0007669"/>
    <property type="project" value="InterPro"/>
</dbReference>
<feature type="transmembrane region" description="Helical" evidence="7">
    <location>
        <begin position="109"/>
        <end position="126"/>
    </location>
</feature>
<dbReference type="InterPro" id="IPR038078">
    <property type="entry name" value="PhoU-like_sf"/>
</dbReference>
<dbReference type="PANTHER" id="PTHR10010">
    <property type="entry name" value="SOLUTE CARRIER FAMILY 34 SODIUM PHOSPHATE , MEMBER 2-RELATED"/>
    <property type="match status" value="1"/>
</dbReference>
<dbReference type="AlphaFoldDB" id="A0A151B5L5"/>
<dbReference type="Gene3D" id="1.20.58.220">
    <property type="entry name" value="Phosphate transport system protein phou homolog 2, domain 2"/>
    <property type="match status" value="1"/>
</dbReference>
<evidence type="ECO:0000256" key="1">
    <source>
        <dbReference type="ARBA" id="ARBA00004651"/>
    </source>
</evidence>
<evidence type="ECO:0000313" key="9">
    <source>
        <dbReference type="EMBL" id="KYH35214.1"/>
    </source>
</evidence>
<keyword evidence="3 7" id="KW-0812">Transmembrane</keyword>
<keyword evidence="4 7" id="KW-1133">Transmembrane helix</keyword>
<feature type="coiled-coil region" evidence="6">
    <location>
        <begin position="431"/>
        <end position="497"/>
    </location>
</feature>
<dbReference type="EMBL" id="LTBA01000005">
    <property type="protein sequence ID" value="KYH35214.1"/>
    <property type="molecule type" value="Genomic_DNA"/>
</dbReference>
<proteinExistence type="predicted"/>
<dbReference type="Pfam" id="PF02690">
    <property type="entry name" value="Na_Pi_cotrans"/>
    <property type="match status" value="2"/>
</dbReference>
<gene>
    <name evidence="9" type="ORF">CLTEP_08390</name>
</gene>
<dbReference type="PANTHER" id="PTHR10010:SF46">
    <property type="entry name" value="SODIUM-DEPENDENT PHOSPHATE TRANSPORT PROTEIN 2B"/>
    <property type="match status" value="1"/>
</dbReference>
<comment type="caution">
    <text evidence="9">The sequence shown here is derived from an EMBL/GenBank/DDBJ whole genome shotgun (WGS) entry which is preliminary data.</text>
</comment>
<dbReference type="NCBIfam" id="TIGR00704">
    <property type="entry name" value="NaPi_cotrn_rel"/>
    <property type="match status" value="1"/>
</dbReference>
<accession>A0A151B5L5</accession>
<evidence type="ECO:0000256" key="3">
    <source>
        <dbReference type="ARBA" id="ARBA00022692"/>
    </source>
</evidence>
<organism evidence="9 10">
    <name type="scientific">Clostridium tepidiprofundi DSM 19306</name>
    <dbReference type="NCBI Taxonomy" id="1121338"/>
    <lineage>
        <taxon>Bacteria</taxon>
        <taxon>Bacillati</taxon>
        <taxon>Bacillota</taxon>
        <taxon>Clostridia</taxon>
        <taxon>Eubacteriales</taxon>
        <taxon>Clostridiaceae</taxon>
        <taxon>Clostridium</taxon>
    </lineage>
</organism>
<feature type="transmembrane region" description="Helical" evidence="7">
    <location>
        <begin position="133"/>
        <end position="150"/>
    </location>
</feature>
<dbReference type="InterPro" id="IPR026022">
    <property type="entry name" value="PhoU_dom"/>
</dbReference>
<feature type="transmembrane region" description="Helical" evidence="7">
    <location>
        <begin position="286"/>
        <end position="306"/>
    </location>
</feature>
<dbReference type="GO" id="GO:0044341">
    <property type="term" value="P:sodium-dependent phosphate transport"/>
    <property type="evidence" value="ECO:0007669"/>
    <property type="project" value="InterPro"/>
</dbReference>
<evidence type="ECO:0000256" key="6">
    <source>
        <dbReference type="SAM" id="Coils"/>
    </source>
</evidence>
<dbReference type="InterPro" id="IPR003841">
    <property type="entry name" value="Na/Pi_transpt"/>
</dbReference>
<dbReference type="SUPFAM" id="SSF109755">
    <property type="entry name" value="PhoU-like"/>
    <property type="match status" value="1"/>
</dbReference>
<feature type="transmembrane region" description="Helical" evidence="7">
    <location>
        <begin position="55"/>
        <end position="75"/>
    </location>
</feature>
<feature type="domain" description="PhoU" evidence="8">
    <location>
        <begin position="343"/>
        <end position="429"/>
    </location>
</feature>
<feature type="transmembrane region" description="Helical" evidence="7">
    <location>
        <begin position="215"/>
        <end position="234"/>
    </location>
</feature>
<keyword evidence="5 7" id="KW-0472">Membrane</keyword>
<feature type="transmembrane region" description="Helical" evidence="7">
    <location>
        <begin position="82"/>
        <end position="103"/>
    </location>
</feature>
<dbReference type="InterPro" id="IPR004633">
    <property type="entry name" value="NaPi_cotrn-rel/YqeW-like"/>
</dbReference>
<evidence type="ECO:0000256" key="2">
    <source>
        <dbReference type="ARBA" id="ARBA00022475"/>
    </source>
</evidence>
<dbReference type="Proteomes" id="UP000075531">
    <property type="component" value="Unassembled WGS sequence"/>
</dbReference>
<comment type="subcellular location">
    <subcellularLocation>
        <location evidence="1">Cell membrane</location>
        <topology evidence="1">Multi-pass membrane protein</topology>
    </subcellularLocation>
</comment>
<evidence type="ECO:0000256" key="7">
    <source>
        <dbReference type="SAM" id="Phobius"/>
    </source>
</evidence>
<dbReference type="OrthoDB" id="9763003at2"/>
<evidence type="ECO:0000259" key="8">
    <source>
        <dbReference type="Pfam" id="PF01895"/>
    </source>
</evidence>
<protein>
    <submittedName>
        <fullName evidence="9">Transcriptional regulator PhoU</fullName>
    </submittedName>
</protein>